<dbReference type="Gene3D" id="1.10.510.10">
    <property type="entry name" value="Transferase(Phosphotransferase) domain 1"/>
    <property type="match status" value="1"/>
</dbReference>
<evidence type="ECO:0000256" key="8">
    <source>
        <dbReference type="SAM" id="Phobius"/>
    </source>
</evidence>
<dbReference type="PROSITE" id="PS00108">
    <property type="entry name" value="PROTEIN_KINASE_ST"/>
    <property type="match status" value="1"/>
</dbReference>
<dbReference type="InterPro" id="IPR000719">
    <property type="entry name" value="Prot_kinase_dom"/>
</dbReference>
<keyword evidence="8" id="KW-0472">Membrane</keyword>
<feature type="repeat" description="WD" evidence="5">
    <location>
        <begin position="426"/>
        <end position="462"/>
    </location>
</feature>
<dbReference type="InterPro" id="IPR019775">
    <property type="entry name" value="WD40_repeat_CS"/>
</dbReference>
<feature type="repeat" description="WD" evidence="5">
    <location>
        <begin position="518"/>
        <end position="559"/>
    </location>
</feature>
<dbReference type="CDD" id="cd00200">
    <property type="entry name" value="WD40"/>
    <property type="match status" value="1"/>
</dbReference>
<dbReference type="PROSITE" id="PS00678">
    <property type="entry name" value="WD_REPEATS_1"/>
    <property type="match status" value="5"/>
</dbReference>
<keyword evidence="10" id="KW-0418">Kinase</keyword>
<protein>
    <submittedName>
        <fullName evidence="10">Protein kinase</fullName>
    </submittedName>
</protein>
<evidence type="ECO:0000256" key="4">
    <source>
        <dbReference type="ARBA" id="ARBA00022840"/>
    </source>
</evidence>
<dbReference type="PRINTS" id="PR00320">
    <property type="entry name" value="GPROTEINBRPT"/>
</dbReference>
<dbReference type="Proteomes" id="UP000604475">
    <property type="component" value="Unassembled WGS sequence"/>
</dbReference>
<feature type="region of interest" description="Disordered" evidence="7">
    <location>
        <begin position="290"/>
        <end position="369"/>
    </location>
</feature>
<comment type="caution">
    <text evidence="10">The sequence shown here is derived from an EMBL/GenBank/DDBJ whole genome shotgun (WGS) entry which is preliminary data.</text>
</comment>
<evidence type="ECO:0000256" key="5">
    <source>
        <dbReference type="PROSITE-ProRule" id="PRU00221"/>
    </source>
</evidence>
<dbReference type="InterPro" id="IPR020472">
    <property type="entry name" value="WD40_PAC1"/>
</dbReference>
<keyword evidence="10" id="KW-0808">Transferase</keyword>
<accession>A0A937RC50</accession>
<keyword evidence="1 5" id="KW-0853">WD repeat</keyword>
<dbReference type="Pfam" id="PF00069">
    <property type="entry name" value="Pkinase"/>
    <property type="match status" value="1"/>
</dbReference>
<dbReference type="InterPro" id="IPR001680">
    <property type="entry name" value="WD40_rpt"/>
</dbReference>
<dbReference type="InterPro" id="IPR036322">
    <property type="entry name" value="WD40_repeat_dom_sf"/>
</dbReference>
<feature type="binding site" evidence="6">
    <location>
        <position position="44"/>
    </location>
    <ligand>
        <name>ATP</name>
        <dbReference type="ChEBI" id="CHEBI:30616"/>
    </ligand>
</feature>
<reference evidence="10" key="1">
    <citation type="submission" date="2020-12" db="EMBL/GenBank/DDBJ databases">
        <title>Genomic characterization of non-nitrogen-fixing Frankia strains.</title>
        <authorList>
            <person name="Carlos-Shanley C."/>
            <person name="Guerra T."/>
            <person name="Hahn D."/>
        </authorList>
    </citation>
    <scope>NUCLEOTIDE SEQUENCE</scope>
    <source>
        <strain evidence="10">CN6</strain>
    </source>
</reference>
<dbReference type="PROSITE" id="PS50082">
    <property type="entry name" value="WD_REPEATS_2"/>
    <property type="match status" value="7"/>
</dbReference>
<dbReference type="RefSeq" id="WP_202998668.1">
    <property type="nucleotide sequence ID" value="NZ_JADWYU010000142.1"/>
</dbReference>
<dbReference type="PANTHER" id="PTHR19879">
    <property type="entry name" value="TRANSCRIPTION INITIATION FACTOR TFIID"/>
    <property type="match status" value="1"/>
</dbReference>
<feature type="repeat" description="WD" evidence="5">
    <location>
        <begin position="656"/>
        <end position="697"/>
    </location>
</feature>
<feature type="transmembrane region" description="Helical" evidence="8">
    <location>
        <begin position="374"/>
        <end position="395"/>
    </location>
</feature>
<organism evidence="10 11">
    <name type="scientific">Frankia nepalensis</name>
    <dbReference type="NCBI Taxonomy" id="1836974"/>
    <lineage>
        <taxon>Bacteria</taxon>
        <taxon>Bacillati</taxon>
        <taxon>Actinomycetota</taxon>
        <taxon>Actinomycetes</taxon>
        <taxon>Frankiales</taxon>
        <taxon>Frankiaceae</taxon>
        <taxon>Frankia</taxon>
    </lineage>
</organism>
<dbReference type="GO" id="GO:0005524">
    <property type="term" value="F:ATP binding"/>
    <property type="evidence" value="ECO:0007669"/>
    <property type="project" value="UniProtKB-UniRule"/>
</dbReference>
<feature type="compositionally biased region" description="Pro residues" evidence="7">
    <location>
        <begin position="345"/>
        <end position="356"/>
    </location>
</feature>
<gene>
    <name evidence="10" type="ORF">I7412_03110</name>
</gene>
<proteinExistence type="predicted"/>
<name>A0A937RC50_9ACTN</name>
<dbReference type="InterPro" id="IPR017441">
    <property type="entry name" value="Protein_kinase_ATP_BS"/>
</dbReference>
<dbReference type="InterPro" id="IPR008271">
    <property type="entry name" value="Ser/Thr_kinase_AS"/>
</dbReference>
<evidence type="ECO:0000259" key="9">
    <source>
        <dbReference type="PROSITE" id="PS50011"/>
    </source>
</evidence>
<dbReference type="InterPro" id="IPR011009">
    <property type="entry name" value="Kinase-like_dom_sf"/>
</dbReference>
<feature type="repeat" description="WD" evidence="5">
    <location>
        <begin position="481"/>
        <end position="513"/>
    </location>
</feature>
<keyword evidence="4 6" id="KW-0067">ATP-binding</keyword>
<evidence type="ECO:0000313" key="10">
    <source>
        <dbReference type="EMBL" id="MBL7626179.1"/>
    </source>
</evidence>
<evidence type="ECO:0000256" key="6">
    <source>
        <dbReference type="PROSITE-ProRule" id="PRU10141"/>
    </source>
</evidence>
<feature type="repeat" description="WD" evidence="5">
    <location>
        <begin position="610"/>
        <end position="651"/>
    </location>
</feature>
<dbReference type="EMBL" id="JAEACQ010000123">
    <property type="protein sequence ID" value="MBL7626179.1"/>
    <property type="molecule type" value="Genomic_DNA"/>
</dbReference>
<feature type="repeat" description="WD" evidence="5">
    <location>
        <begin position="564"/>
        <end position="605"/>
    </location>
</feature>
<sequence>MIEERERIAAALPGYELGARLGRGAFGLVLAGRHRGLGRDVAVKVLPVDQDGATERSWNEARLLASLDHPHIVRVYDAVAAEDLHLIVMELLAGGPLSRRRDLTGETACAVGLAVAAALSYAHGRGVLHRDIKPANILFDAAGLPKVADFGIAKIAEGSATTASTVIGTPVYMAPEQILGGRLSAATDLYALGVMLYELLTGNPPFDPALPAPALIHHHLHVLPPPPGGVPAQVAAVVMRTLAKDPADRHPSAHAFALDLARAATDTYGPGWTSRAGIALRLDDDVRAAANQPTTPAPASTIPATLPAPTDIREPPAPARQPSDVGAPAPPSTAAFTKLPTQRADPPPPNLTPAIPPTAREEADRPRTRPKRRLALVSAAALLAIAGTVLAFTLIPGDDPPPTSSPTPAPTSPASTSALPPLGSPLTGHTSSVYSVAFAPDGRTLASASGNPDNTVRLWDVSDRFAPRPLGSPIAADSARSVAFAPDGRTLAAGSFNSPVRLWDISDRSAPRPLGYLPTSHPIASRSVAFAPDGRIVASGTRDGTVWLWDVSDPSAPRLLGSPLTGHADQVNSVVFAPDGRTLASASYDGTVRLWDVSDPSAPRPLGSPLTGHTGAVESVAFAPDGRTLASASYDHTVRLWDVSDPSAPRPLGSPLTGHTDPVYSVVFAPDGRTLASGGADNIVRLWDVSDRSAPRPLASSRTGHTEEVYSVAFAPDGRTLASSGADHTVRLWQIG</sequence>
<dbReference type="PROSITE" id="PS50011">
    <property type="entry name" value="PROTEIN_KINASE_DOM"/>
    <property type="match status" value="1"/>
</dbReference>
<feature type="compositionally biased region" description="Low complexity" evidence="7">
    <location>
        <begin position="290"/>
        <end position="310"/>
    </location>
</feature>
<dbReference type="SUPFAM" id="SSF50978">
    <property type="entry name" value="WD40 repeat-like"/>
    <property type="match status" value="1"/>
</dbReference>
<dbReference type="PROSITE" id="PS50294">
    <property type="entry name" value="WD_REPEATS_REGION"/>
    <property type="match status" value="6"/>
</dbReference>
<feature type="repeat" description="WD" evidence="5">
    <location>
        <begin position="702"/>
        <end position="736"/>
    </location>
</feature>
<feature type="compositionally biased region" description="Low complexity" evidence="7">
    <location>
        <begin position="412"/>
        <end position="426"/>
    </location>
</feature>
<dbReference type="InterPro" id="IPR015943">
    <property type="entry name" value="WD40/YVTN_repeat-like_dom_sf"/>
</dbReference>
<feature type="region of interest" description="Disordered" evidence="7">
    <location>
        <begin position="396"/>
        <end position="426"/>
    </location>
</feature>
<evidence type="ECO:0000256" key="3">
    <source>
        <dbReference type="ARBA" id="ARBA00022741"/>
    </source>
</evidence>
<dbReference type="PANTHER" id="PTHR19879:SF9">
    <property type="entry name" value="TRANSCRIPTION INITIATION FACTOR TFIID SUBUNIT 5"/>
    <property type="match status" value="1"/>
</dbReference>
<keyword evidence="2" id="KW-0677">Repeat</keyword>
<feature type="domain" description="Protein kinase" evidence="9">
    <location>
        <begin position="15"/>
        <end position="261"/>
    </location>
</feature>
<keyword evidence="3 6" id="KW-0547">Nucleotide-binding</keyword>
<evidence type="ECO:0000256" key="7">
    <source>
        <dbReference type="SAM" id="MobiDB-lite"/>
    </source>
</evidence>
<dbReference type="GO" id="GO:0004672">
    <property type="term" value="F:protein kinase activity"/>
    <property type="evidence" value="ECO:0007669"/>
    <property type="project" value="InterPro"/>
</dbReference>
<evidence type="ECO:0000256" key="1">
    <source>
        <dbReference type="ARBA" id="ARBA00022574"/>
    </source>
</evidence>
<dbReference type="Pfam" id="PF00400">
    <property type="entry name" value="WD40"/>
    <property type="match status" value="7"/>
</dbReference>
<dbReference type="SMART" id="SM00220">
    <property type="entry name" value="S_TKc"/>
    <property type="match status" value="1"/>
</dbReference>
<evidence type="ECO:0000256" key="2">
    <source>
        <dbReference type="ARBA" id="ARBA00022737"/>
    </source>
</evidence>
<dbReference type="AlphaFoldDB" id="A0A937RC50"/>
<dbReference type="CDD" id="cd14014">
    <property type="entry name" value="STKc_PknB_like"/>
    <property type="match status" value="1"/>
</dbReference>
<keyword evidence="8" id="KW-1133">Transmembrane helix</keyword>
<keyword evidence="11" id="KW-1185">Reference proteome</keyword>
<dbReference type="PROSITE" id="PS00107">
    <property type="entry name" value="PROTEIN_KINASE_ATP"/>
    <property type="match status" value="1"/>
</dbReference>
<feature type="compositionally biased region" description="Pro residues" evidence="7">
    <location>
        <begin position="398"/>
        <end position="411"/>
    </location>
</feature>
<keyword evidence="8" id="KW-0812">Transmembrane</keyword>
<dbReference type="SMART" id="SM00320">
    <property type="entry name" value="WD40"/>
    <property type="match status" value="7"/>
</dbReference>
<dbReference type="Gene3D" id="2.130.10.10">
    <property type="entry name" value="YVTN repeat-like/Quinoprotein amine dehydrogenase"/>
    <property type="match status" value="3"/>
</dbReference>
<evidence type="ECO:0000313" key="11">
    <source>
        <dbReference type="Proteomes" id="UP000604475"/>
    </source>
</evidence>
<dbReference type="SUPFAM" id="SSF56112">
    <property type="entry name" value="Protein kinase-like (PK-like)"/>
    <property type="match status" value="1"/>
</dbReference>